<dbReference type="InterPro" id="IPR050109">
    <property type="entry name" value="HTH-type_TetR-like_transc_reg"/>
</dbReference>
<gene>
    <name evidence="4" type="ORF">I2501_10385</name>
</gene>
<dbReference type="EMBL" id="JADPRT010000003">
    <property type="protein sequence ID" value="MBF9068438.1"/>
    <property type="molecule type" value="Genomic_DNA"/>
</dbReference>
<feature type="DNA-binding region" description="H-T-H motif" evidence="2">
    <location>
        <begin position="33"/>
        <end position="52"/>
    </location>
</feature>
<dbReference type="PROSITE" id="PS50977">
    <property type="entry name" value="HTH_TETR_2"/>
    <property type="match status" value="1"/>
</dbReference>
<evidence type="ECO:0000259" key="3">
    <source>
        <dbReference type="PROSITE" id="PS50977"/>
    </source>
</evidence>
<evidence type="ECO:0000256" key="1">
    <source>
        <dbReference type="ARBA" id="ARBA00023125"/>
    </source>
</evidence>
<reference evidence="4" key="1">
    <citation type="submission" date="2020-11" db="EMBL/GenBank/DDBJ databases">
        <title>Isolation and identification of active actinomycetes.</title>
        <authorList>
            <person name="Yu B."/>
        </authorList>
    </citation>
    <scope>NUCLEOTIDE SEQUENCE</scope>
    <source>
        <strain evidence="4">NEAU-YB345</strain>
    </source>
</reference>
<sequence>MARTPTNGPSTRERLILAAEQLFATRGVDGAQLRDIVALAGQANPSAVQYHFGSREHLLLALMAERQQRVEAVLAQQQPDPTGLPLVELLDALVTAEGTELRTERGRHCLRISAQISHRSGIRTREPHPGLAGTGYWRLICELERPLGALPEPVRLERLDLALTLIGAALAERARQLADREPPLTDETVFLADLVSMTAALLTAPHPPSATAGS</sequence>
<dbReference type="GO" id="GO:0003700">
    <property type="term" value="F:DNA-binding transcription factor activity"/>
    <property type="evidence" value="ECO:0007669"/>
    <property type="project" value="TreeGrafter"/>
</dbReference>
<feature type="domain" description="HTH tetR-type" evidence="3">
    <location>
        <begin position="9"/>
        <end position="70"/>
    </location>
</feature>
<protein>
    <submittedName>
        <fullName evidence="4">TetR/AcrR family transcriptional regulator</fullName>
    </submittedName>
</protein>
<accession>A0A931B5W0</accession>
<keyword evidence="1 2" id="KW-0238">DNA-binding</keyword>
<dbReference type="RefSeq" id="WP_196193571.1">
    <property type="nucleotide sequence ID" value="NZ_JADPRT010000003.1"/>
</dbReference>
<evidence type="ECO:0000256" key="2">
    <source>
        <dbReference type="PROSITE-ProRule" id="PRU00335"/>
    </source>
</evidence>
<keyword evidence="5" id="KW-1185">Reference proteome</keyword>
<dbReference type="SUPFAM" id="SSF46689">
    <property type="entry name" value="Homeodomain-like"/>
    <property type="match status" value="1"/>
</dbReference>
<dbReference type="InterPro" id="IPR001647">
    <property type="entry name" value="HTH_TetR"/>
</dbReference>
<dbReference type="GO" id="GO:0000976">
    <property type="term" value="F:transcription cis-regulatory region binding"/>
    <property type="evidence" value="ECO:0007669"/>
    <property type="project" value="TreeGrafter"/>
</dbReference>
<dbReference type="PANTHER" id="PTHR30055:SF223">
    <property type="entry name" value="HTH-TYPE TRANSCRIPTIONAL REGULATOR UIDR"/>
    <property type="match status" value="1"/>
</dbReference>
<dbReference type="AlphaFoldDB" id="A0A931B5W0"/>
<dbReference type="Proteomes" id="UP000657385">
    <property type="component" value="Unassembled WGS sequence"/>
</dbReference>
<comment type="caution">
    <text evidence="4">The sequence shown here is derived from an EMBL/GenBank/DDBJ whole genome shotgun (WGS) entry which is preliminary data.</text>
</comment>
<dbReference type="Pfam" id="PF00440">
    <property type="entry name" value="TetR_N"/>
    <property type="match status" value="1"/>
</dbReference>
<name>A0A931B5W0_9ACTN</name>
<dbReference type="Gene3D" id="1.10.357.10">
    <property type="entry name" value="Tetracycline Repressor, domain 2"/>
    <property type="match status" value="1"/>
</dbReference>
<evidence type="ECO:0000313" key="4">
    <source>
        <dbReference type="EMBL" id="MBF9068438.1"/>
    </source>
</evidence>
<dbReference type="InterPro" id="IPR009057">
    <property type="entry name" value="Homeodomain-like_sf"/>
</dbReference>
<proteinExistence type="predicted"/>
<organism evidence="4 5">
    <name type="scientific">Streptacidiphilus fuscans</name>
    <dbReference type="NCBI Taxonomy" id="2789292"/>
    <lineage>
        <taxon>Bacteria</taxon>
        <taxon>Bacillati</taxon>
        <taxon>Actinomycetota</taxon>
        <taxon>Actinomycetes</taxon>
        <taxon>Kitasatosporales</taxon>
        <taxon>Streptomycetaceae</taxon>
        <taxon>Streptacidiphilus</taxon>
    </lineage>
</organism>
<evidence type="ECO:0000313" key="5">
    <source>
        <dbReference type="Proteomes" id="UP000657385"/>
    </source>
</evidence>
<dbReference type="PANTHER" id="PTHR30055">
    <property type="entry name" value="HTH-TYPE TRANSCRIPTIONAL REGULATOR RUTR"/>
    <property type="match status" value="1"/>
</dbReference>